<feature type="compositionally biased region" description="Polar residues" evidence="1">
    <location>
        <begin position="62"/>
        <end position="72"/>
    </location>
</feature>
<feature type="compositionally biased region" description="Low complexity" evidence="1">
    <location>
        <begin position="369"/>
        <end position="386"/>
    </location>
</feature>
<accession>A0A017ST51</accession>
<gene>
    <name evidence="2" type="ORF">EURHEDRAFT_373695</name>
</gene>
<organism evidence="2 3">
    <name type="scientific">Aspergillus ruber (strain CBS 135680)</name>
    <dbReference type="NCBI Taxonomy" id="1388766"/>
    <lineage>
        <taxon>Eukaryota</taxon>
        <taxon>Fungi</taxon>
        <taxon>Dikarya</taxon>
        <taxon>Ascomycota</taxon>
        <taxon>Pezizomycotina</taxon>
        <taxon>Eurotiomycetes</taxon>
        <taxon>Eurotiomycetidae</taxon>
        <taxon>Eurotiales</taxon>
        <taxon>Aspergillaceae</taxon>
        <taxon>Aspergillus</taxon>
        <taxon>Aspergillus subgen. Aspergillus</taxon>
    </lineage>
</organism>
<dbReference type="EMBL" id="KK088411">
    <property type="protein sequence ID" value="EYE99784.1"/>
    <property type="molecule type" value="Genomic_DNA"/>
</dbReference>
<evidence type="ECO:0000313" key="3">
    <source>
        <dbReference type="Proteomes" id="UP000019804"/>
    </source>
</evidence>
<reference evidence="3" key="1">
    <citation type="journal article" date="2014" name="Nat. Commun.">
        <title>Genomic adaptations of the halophilic Dead Sea filamentous fungus Eurotium rubrum.</title>
        <authorList>
            <person name="Kis-Papo T."/>
            <person name="Weig A.R."/>
            <person name="Riley R."/>
            <person name="Persoh D."/>
            <person name="Salamov A."/>
            <person name="Sun H."/>
            <person name="Lipzen A."/>
            <person name="Wasser S.P."/>
            <person name="Rambold G."/>
            <person name="Grigoriev I.V."/>
            <person name="Nevo E."/>
        </authorList>
    </citation>
    <scope>NUCLEOTIDE SEQUENCE [LARGE SCALE GENOMIC DNA]</scope>
    <source>
        <strain evidence="3">CBS 135680</strain>
    </source>
</reference>
<evidence type="ECO:0000313" key="2">
    <source>
        <dbReference type="EMBL" id="EYE99784.1"/>
    </source>
</evidence>
<dbReference type="HOGENOM" id="CLU_386829_0_0_1"/>
<protein>
    <submittedName>
        <fullName evidence="2">Uncharacterized protein</fullName>
    </submittedName>
</protein>
<proteinExistence type="predicted"/>
<feature type="compositionally biased region" description="Polar residues" evidence="1">
    <location>
        <begin position="1"/>
        <end position="25"/>
    </location>
</feature>
<name>A0A017ST51_ASPRC</name>
<dbReference type="STRING" id="1388766.A0A017ST51"/>
<evidence type="ECO:0000256" key="1">
    <source>
        <dbReference type="SAM" id="MobiDB-lite"/>
    </source>
</evidence>
<feature type="region of interest" description="Disordered" evidence="1">
    <location>
        <begin position="1"/>
        <end position="169"/>
    </location>
</feature>
<keyword evidence="3" id="KW-1185">Reference proteome</keyword>
<feature type="compositionally biased region" description="Polar residues" evidence="1">
    <location>
        <begin position="272"/>
        <end position="304"/>
    </location>
</feature>
<sequence>MSESPISPTHTTRSSSPDKSSQQDYQIEDESPSENQKTQRRSKAIDLIRARTVIRMSPPASAENSPVTTESPGRSPKLSPTRLPEKCSGSPSQRPPDRLVLKSPSKSPKKPPGKSPKTSPVRQNMQPQYPAPCGEPVQLYKNPVPSLGPSPMPKPEREQSSATSSGEADYQSFGGNYKYLYMLNTQLPPQQDAASALHPASHVVSDYNGGTTMEQSPTLQFGQVLLPTQFRSGYSSLMSFEEEWRANLESFDTPMACEQNIAVTIDQFNTTNTSEGNIAPNQTLAAAPETNSTTERSEAQDTQPQPLPNSIPRRNTLSTKPKPKLSPIQEISRQDTLSPKSETSSTAITTDPPSPARSIDSSQFFKHASSISTQSSPTSSTATTTTRKQKPSDFFYQLDSHGFPCATSICDNRCNLWDGTSVICPKCGPYSEIRYCSKAHLLEDVKWHWAYCGMMSFEYPCKESSIPREIRVNMPCLIPCVHGYDTPERHRQAVYFNVCGAQGDYFIFSDWGDLMEAGGGSDGMAARCSSRVICTVVFEDPAEKDRFRRVLAACLFLTIEVPDLVDYLFRLIRHNLRTKSLWSKTFHQSLIHQLSQELSIQIQPHITGERHACPTDWDGCSRRACKDVVCRSEYRQLLGKLGGMGFGRLLEHLEAGYWVLRLARSTHPVVRGLEDRMRGVGFEGVLEEDRRVFRRGVGWDGAGSGCMEIERVNI</sequence>
<dbReference type="RefSeq" id="XP_040643472.1">
    <property type="nucleotide sequence ID" value="XM_040778560.1"/>
</dbReference>
<feature type="region of interest" description="Disordered" evidence="1">
    <location>
        <begin position="272"/>
        <end position="388"/>
    </location>
</feature>
<dbReference type="AlphaFoldDB" id="A0A017ST51"/>
<dbReference type="Proteomes" id="UP000019804">
    <property type="component" value="Unassembled WGS sequence"/>
</dbReference>
<feature type="compositionally biased region" description="Polar residues" evidence="1">
    <location>
        <begin position="329"/>
        <end position="351"/>
    </location>
</feature>
<dbReference type="GeneID" id="63693684"/>
<dbReference type="OrthoDB" id="4757558at2759"/>